<name>A0A0P6BTY0_9CRUS</name>
<dbReference type="EMBL" id="GDIQ01020560">
    <property type="protein sequence ID" value="JAN74177.1"/>
    <property type="molecule type" value="Transcribed_RNA"/>
</dbReference>
<dbReference type="AlphaFoldDB" id="A0A0P6BTY0"/>
<protein>
    <submittedName>
        <fullName evidence="1">Uncharacterized protein</fullName>
    </submittedName>
</protein>
<reference evidence="1" key="1">
    <citation type="submission" date="2015-10" db="EMBL/GenBank/DDBJ databases">
        <title>EvidentialGene: Evidence-directed Construction of Complete mRNA Transcriptomes without Genomes.</title>
        <authorList>
            <person name="Gilbert D.G."/>
        </authorList>
    </citation>
    <scope>NUCLEOTIDE SEQUENCE</scope>
</reference>
<organism evidence="1">
    <name type="scientific">Daphnia magna</name>
    <dbReference type="NCBI Taxonomy" id="35525"/>
    <lineage>
        <taxon>Eukaryota</taxon>
        <taxon>Metazoa</taxon>
        <taxon>Ecdysozoa</taxon>
        <taxon>Arthropoda</taxon>
        <taxon>Crustacea</taxon>
        <taxon>Branchiopoda</taxon>
        <taxon>Diplostraca</taxon>
        <taxon>Cladocera</taxon>
        <taxon>Anomopoda</taxon>
        <taxon>Daphniidae</taxon>
        <taxon>Daphnia</taxon>
    </lineage>
</organism>
<proteinExistence type="predicted"/>
<evidence type="ECO:0000313" key="1">
    <source>
        <dbReference type="EMBL" id="JAN74177.1"/>
    </source>
</evidence>
<accession>A0A0P6BTY0</accession>
<sequence length="75" mass="8448">MKPFKANCLYRSCLKHHGVKTKIFLLNLGLLVVVFSALVGSTNFRSPSHGLLSYSYRLSSMLSRSLSAIHQRRIP</sequence>